<dbReference type="GO" id="GO:0046872">
    <property type="term" value="F:metal ion binding"/>
    <property type="evidence" value="ECO:0007669"/>
    <property type="project" value="UniProtKB-KW"/>
</dbReference>
<dbReference type="OrthoDB" id="188433at2"/>
<dbReference type="GO" id="GO:0009279">
    <property type="term" value="C:cell outer membrane"/>
    <property type="evidence" value="ECO:0007669"/>
    <property type="project" value="UniProtKB-SubCell"/>
</dbReference>
<evidence type="ECO:0000256" key="18">
    <source>
        <dbReference type="PIRSR" id="PIRSR603187-1"/>
    </source>
</evidence>
<keyword evidence="13 19" id="KW-0106">Calcium</keyword>
<keyword evidence="9" id="KW-0812">Transmembrane</keyword>
<comment type="function">
    <text evidence="20">Hydrolysis of phosphatidylcholine with phospholipase A2 (EC 3.1.1.4) and phospholipase A1 (EC 3.1.1.32) activities.</text>
</comment>
<comment type="subunit">
    <text evidence="4 20">Homodimer; dimerization is reversible, and the dimeric form is the active one.</text>
</comment>
<name>A0A437QBU8_9GAMM</name>
<evidence type="ECO:0000256" key="12">
    <source>
        <dbReference type="ARBA" id="ARBA00022801"/>
    </source>
</evidence>
<organism evidence="21 22">
    <name type="scientific">Rheinheimera riviphila</name>
    <dbReference type="NCBI Taxonomy" id="1834037"/>
    <lineage>
        <taxon>Bacteria</taxon>
        <taxon>Pseudomonadati</taxon>
        <taxon>Pseudomonadota</taxon>
        <taxon>Gammaproteobacteria</taxon>
        <taxon>Chromatiales</taxon>
        <taxon>Chromatiaceae</taxon>
        <taxon>Rheinheimera</taxon>
    </lineage>
</organism>
<evidence type="ECO:0000256" key="4">
    <source>
        <dbReference type="ARBA" id="ARBA00011702"/>
    </source>
</evidence>
<feature type="binding site" description="in dimeric form" evidence="19">
    <location>
        <position position="244"/>
    </location>
    <ligand>
        <name>Ca(2+)</name>
        <dbReference type="ChEBI" id="CHEBI:29108"/>
        <label>1</label>
    </ligand>
</feature>
<evidence type="ECO:0000256" key="19">
    <source>
        <dbReference type="PIRSR" id="PIRSR603187-2"/>
    </source>
</evidence>
<dbReference type="PANTHER" id="PTHR40457">
    <property type="entry name" value="PHOSPHOLIPASE A1"/>
    <property type="match status" value="1"/>
</dbReference>
<comment type="cofactor">
    <cofactor evidence="20">
        <name>Ca(2+)</name>
        <dbReference type="ChEBI" id="CHEBI:29108"/>
    </cofactor>
    <text evidence="20">Binds 1 Ca(2+) ion per monomer. In the dimeric form the Ca(2+) is bound by different amino acids with binding of each Ca(2+) shared with ligands coming from each monomer. The Ca(2+) ion may have a role in catalysis.</text>
</comment>
<dbReference type="GO" id="GO:0008970">
    <property type="term" value="F:phospholipase A1 activity"/>
    <property type="evidence" value="ECO:0007669"/>
    <property type="project" value="UniProtKB-EC"/>
</dbReference>
<dbReference type="InterPro" id="IPR036541">
    <property type="entry name" value="PLipase_A1_sf"/>
</dbReference>
<comment type="catalytic activity">
    <reaction evidence="2 20">
        <text>a 1,2-diacyl-sn-glycero-3-phosphocholine + H2O = a 1-acyl-sn-glycero-3-phosphocholine + a fatty acid + H(+)</text>
        <dbReference type="Rhea" id="RHEA:15801"/>
        <dbReference type="ChEBI" id="CHEBI:15377"/>
        <dbReference type="ChEBI" id="CHEBI:15378"/>
        <dbReference type="ChEBI" id="CHEBI:28868"/>
        <dbReference type="ChEBI" id="CHEBI:57643"/>
        <dbReference type="ChEBI" id="CHEBI:58168"/>
        <dbReference type="EC" id="3.1.1.4"/>
    </reaction>
</comment>
<feature type="signal peptide" evidence="20">
    <location>
        <begin position="1"/>
        <end position="24"/>
    </location>
</feature>
<keyword evidence="14 20" id="KW-0442">Lipid degradation</keyword>
<evidence type="ECO:0000256" key="13">
    <source>
        <dbReference type="ARBA" id="ARBA00022837"/>
    </source>
</evidence>
<comment type="subcellular location">
    <subcellularLocation>
        <location evidence="20">Cell outer membrane</location>
        <topology evidence="20">Multi-pass membrane protein</topology>
    </subcellularLocation>
    <text evidence="20">One of the very few enzymes located there.</text>
</comment>
<keyword evidence="11 20" id="KW-0732">Signal</keyword>
<dbReference type="Proteomes" id="UP000283077">
    <property type="component" value="Unassembled WGS sequence"/>
</dbReference>
<dbReference type="PANTHER" id="PTHR40457:SF1">
    <property type="entry name" value="PHOSPHOLIPASE A1"/>
    <property type="match status" value="1"/>
</dbReference>
<dbReference type="PRINTS" id="PR01486">
    <property type="entry name" value="PHPHLIPASEA1"/>
</dbReference>
<dbReference type="InterPro" id="IPR003187">
    <property type="entry name" value="PLipase_A1"/>
</dbReference>
<dbReference type="GO" id="GO:0004623">
    <property type="term" value="F:phospholipase A2 activity"/>
    <property type="evidence" value="ECO:0007669"/>
    <property type="project" value="UniProtKB-EC"/>
</dbReference>
<evidence type="ECO:0000313" key="22">
    <source>
        <dbReference type="Proteomes" id="UP000283077"/>
    </source>
</evidence>
<dbReference type="EC" id="3.1.1.4" evidence="6 20"/>
<evidence type="ECO:0000256" key="7">
    <source>
        <dbReference type="ARBA" id="ARBA00021726"/>
    </source>
</evidence>
<evidence type="ECO:0000256" key="11">
    <source>
        <dbReference type="ARBA" id="ARBA00022729"/>
    </source>
</evidence>
<keyword evidence="8" id="KW-1134">Transmembrane beta strand</keyword>
<dbReference type="EC" id="3.1.1.32" evidence="5 20"/>
<comment type="catalytic activity">
    <reaction evidence="1 20">
        <text>a 1,2-diacyl-sn-glycero-3-phosphocholine + H2O = a 2-acyl-sn-glycero-3-phosphocholine + a fatty acid + H(+)</text>
        <dbReference type="Rhea" id="RHEA:18689"/>
        <dbReference type="ChEBI" id="CHEBI:15377"/>
        <dbReference type="ChEBI" id="CHEBI:15378"/>
        <dbReference type="ChEBI" id="CHEBI:28868"/>
        <dbReference type="ChEBI" id="CHEBI:57643"/>
        <dbReference type="ChEBI" id="CHEBI:57875"/>
        <dbReference type="EC" id="3.1.1.32"/>
    </reaction>
</comment>
<evidence type="ECO:0000256" key="5">
    <source>
        <dbReference type="ARBA" id="ARBA00013179"/>
    </source>
</evidence>
<feature type="binding site" description="in dimeric form" evidence="19">
    <location>
        <position position="194"/>
    </location>
    <ligand>
        <name>Ca(2+)</name>
        <dbReference type="ChEBI" id="CHEBI:29108"/>
        <label>1</label>
    </ligand>
</feature>
<evidence type="ECO:0000256" key="16">
    <source>
        <dbReference type="ARBA" id="ARBA00023136"/>
    </source>
</evidence>
<evidence type="ECO:0000256" key="9">
    <source>
        <dbReference type="ARBA" id="ARBA00022692"/>
    </source>
</evidence>
<evidence type="ECO:0000256" key="6">
    <source>
        <dbReference type="ARBA" id="ARBA00013278"/>
    </source>
</evidence>
<evidence type="ECO:0000256" key="10">
    <source>
        <dbReference type="ARBA" id="ARBA00022723"/>
    </source>
</evidence>
<evidence type="ECO:0000256" key="8">
    <source>
        <dbReference type="ARBA" id="ARBA00022452"/>
    </source>
</evidence>
<sequence length="368" mass="41468">MPQQLWIHFAFALSALGFTPSLLAQDVSSCQQTADPAQRLACYDRIFGVDATEATSTAETDIELKPTQNAIAADSLATVNSSRTDAAAAEGVEVATVLDKYWELTPDEKRDRFVFRTYLPSFFLPVHYTSNLNRQPSTPGKPDGPRNDNYKALESKLQISLRTKLATGLLLPGADLWFAFTQRSMWQLWNHTDSAPFRSTDYQPELIYVVPVAKRFGELGDGWRVRMLQFGVAHQSNGQSDPLSRSWNKIYGGLALDKGNFGLNWRYHQRIPESLEEDDNRDLIDYIGSHELTATWLPGAATAMLVWRNDLSNLSQGSFQLDMTYPVDEAKLDGLRWHLQLFSGYGETLLDYNIRQHSVGLGVMLFNF</sequence>
<gene>
    <name evidence="21" type="ORF">EOE67_19205</name>
</gene>
<keyword evidence="16" id="KW-0472">Membrane</keyword>
<evidence type="ECO:0000256" key="14">
    <source>
        <dbReference type="ARBA" id="ARBA00022963"/>
    </source>
</evidence>
<feature type="active site" description="Proton acceptor" evidence="18">
    <location>
        <position position="234"/>
    </location>
</feature>
<dbReference type="EMBL" id="SACS01000032">
    <property type="protein sequence ID" value="RVU31987.1"/>
    <property type="molecule type" value="Genomic_DNA"/>
</dbReference>
<accession>A0A437QBU8</accession>
<keyword evidence="10 19" id="KW-0479">Metal-binding</keyword>
<dbReference type="CDD" id="cd00541">
    <property type="entry name" value="OMPLA"/>
    <property type="match status" value="1"/>
</dbReference>
<comment type="similarity">
    <text evidence="3 20">Belongs to the phospholipase A1 family.</text>
</comment>
<dbReference type="SUPFAM" id="SSF56931">
    <property type="entry name" value="Outer membrane phospholipase A (OMPLA)"/>
    <property type="match status" value="1"/>
</dbReference>
<proteinExistence type="inferred from homology"/>
<protein>
    <recommendedName>
        <fullName evidence="7 20">Phospholipase A1</fullName>
        <ecNumber evidence="5 20">3.1.1.32</ecNumber>
        <ecNumber evidence="6 20">3.1.1.4</ecNumber>
    </recommendedName>
    <alternativeName>
        <fullName evidence="20">Phosphatidylcholine 1-acylhydrolase</fullName>
    </alternativeName>
</protein>
<keyword evidence="22" id="KW-1185">Reference proteome</keyword>
<evidence type="ECO:0000256" key="20">
    <source>
        <dbReference type="RuleBase" id="RU366027"/>
    </source>
</evidence>
<evidence type="ECO:0000256" key="1">
    <source>
        <dbReference type="ARBA" id="ARBA00000111"/>
    </source>
</evidence>
<dbReference type="GO" id="GO:0016042">
    <property type="term" value="P:lipid catabolic process"/>
    <property type="evidence" value="ECO:0007669"/>
    <property type="project" value="UniProtKB-KW"/>
</dbReference>
<dbReference type="RefSeq" id="WP_127701016.1">
    <property type="nucleotide sequence ID" value="NZ_SACS01000032.1"/>
</dbReference>
<dbReference type="Pfam" id="PF02253">
    <property type="entry name" value="PLA1"/>
    <property type="match status" value="1"/>
</dbReference>
<evidence type="ECO:0000256" key="3">
    <source>
        <dbReference type="ARBA" id="ARBA00010525"/>
    </source>
</evidence>
<evidence type="ECO:0000313" key="21">
    <source>
        <dbReference type="EMBL" id="RVU31987.1"/>
    </source>
</evidence>
<keyword evidence="17 20" id="KW-0998">Cell outer membrane</keyword>
<feature type="chain" id="PRO_5019609773" description="Phospholipase A1" evidence="20">
    <location>
        <begin position="25"/>
        <end position="368"/>
    </location>
</feature>
<dbReference type="Gene3D" id="2.40.230.10">
    <property type="entry name" value="Phospholipase A1"/>
    <property type="match status" value="1"/>
</dbReference>
<feature type="active site" description="Nucleophile" evidence="18">
    <location>
        <position position="236"/>
    </location>
</feature>
<keyword evidence="12 20" id="KW-0378">Hydrolase</keyword>
<feature type="binding site" description="in dimeric form" evidence="19">
    <location>
        <position position="279"/>
    </location>
    <ligand>
        <name>Ca(2+)</name>
        <dbReference type="ChEBI" id="CHEBI:29108"/>
        <label>1</label>
    </ligand>
</feature>
<keyword evidence="15 20" id="KW-0443">Lipid metabolism</keyword>
<evidence type="ECO:0000256" key="2">
    <source>
        <dbReference type="ARBA" id="ARBA00001604"/>
    </source>
</evidence>
<evidence type="ECO:0000256" key="17">
    <source>
        <dbReference type="ARBA" id="ARBA00023237"/>
    </source>
</evidence>
<reference evidence="21 22" key="1">
    <citation type="submission" date="2019-01" db="EMBL/GenBank/DDBJ databases">
        <authorList>
            <person name="Chen W.-M."/>
        </authorList>
    </citation>
    <scope>NUCLEOTIDE SEQUENCE [LARGE SCALE GENOMIC DNA]</scope>
    <source>
        <strain evidence="21 22">KYPC3</strain>
    </source>
</reference>
<comment type="caution">
    <text evidence="21">The sequence shown here is derived from an EMBL/GenBank/DDBJ whole genome shotgun (WGS) entry which is preliminary data.</text>
</comment>
<evidence type="ECO:0000256" key="15">
    <source>
        <dbReference type="ARBA" id="ARBA00023098"/>
    </source>
</evidence>
<dbReference type="AlphaFoldDB" id="A0A437QBU8"/>